<evidence type="ECO:0000313" key="2">
    <source>
        <dbReference type="Proteomes" id="UP000222868"/>
    </source>
</evidence>
<dbReference type="KEGG" id="vg:54979021"/>
<dbReference type="SUPFAM" id="SSF52540">
    <property type="entry name" value="P-loop containing nucleoside triphosphate hydrolases"/>
    <property type="match status" value="1"/>
</dbReference>
<dbReference type="EMBL" id="KY316062">
    <property type="protein sequence ID" value="APU00319.1"/>
    <property type="molecule type" value="Genomic_DNA"/>
</dbReference>
<accession>A0A1L7DQC0</accession>
<protein>
    <submittedName>
        <fullName evidence="1">DNA helicase</fullName>
    </submittedName>
</protein>
<keyword evidence="2" id="KW-1185">Reference proteome</keyword>
<keyword evidence="1" id="KW-0347">Helicase</keyword>
<dbReference type="Proteomes" id="UP000222868">
    <property type="component" value="Segment"/>
</dbReference>
<dbReference type="GeneID" id="54979021"/>
<name>A0A1L7DQC0_9CAUD</name>
<keyword evidence="1" id="KW-0378">Hydrolase</keyword>
<sequence>MDTKTLTVLKDFGAYFKANPGVNVIRPESFHTFFTLQHPKLKPETLALYAATIKEIAQPAPPGTEDGILERLVGVATATKLASLLEQYDSGEADITVGLRNLAERHENWMARQKDHPKVRDRIEDILVEEENDAGLRFRLNCLNEAMRPLRSGDFGIVAARVDTGKSSFFASELSFMAAQVDEVWPGQERSIIVLNNEGPGKRLKHRFYNAALEATTQQLVEWKNDGSLYSRYVEAQGGRDKFFVYDIHDYSMSQLEDIVKDVNPCLVVVDMLDNVACDIGASNGGTRTDQLLESLYQRARVWAVKYDCAVIATSQLSAEAENVAYPLLSMLANSKTGKAGAADFVLCIGRSNAEGLENTRFIGLPKNKKRRDGGKQDPKKEVYFDGARALFTDC</sequence>
<dbReference type="InterPro" id="IPR027417">
    <property type="entry name" value="P-loop_NTPase"/>
</dbReference>
<dbReference type="RefSeq" id="YP_009788887.1">
    <property type="nucleotide sequence ID" value="NC_047804.1"/>
</dbReference>
<evidence type="ECO:0000313" key="1">
    <source>
        <dbReference type="EMBL" id="APU00319.1"/>
    </source>
</evidence>
<dbReference type="GO" id="GO:0004386">
    <property type="term" value="F:helicase activity"/>
    <property type="evidence" value="ECO:0007669"/>
    <property type="project" value="UniProtKB-KW"/>
</dbReference>
<organism evidence="1 2">
    <name type="scientific">Ralstonia phage RS-PII-1</name>
    <dbReference type="NCBI Taxonomy" id="1932892"/>
    <lineage>
        <taxon>Viruses</taxon>
        <taxon>Duplodnaviria</taxon>
        <taxon>Heunggongvirae</taxon>
        <taxon>Uroviricota</taxon>
        <taxon>Caudoviricetes</taxon>
        <taxon>Autographivirales</taxon>
        <taxon>Autonotataviridae</taxon>
        <taxon>Sukuvirus</taxon>
        <taxon>Sukuvirus RSPII1</taxon>
    </lineage>
</organism>
<keyword evidence="1" id="KW-0547">Nucleotide-binding</keyword>
<dbReference type="Pfam" id="PF13481">
    <property type="entry name" value="AAA_25"/>
    <property type="match status" value="1"/>
</dbReference>
<keyword evidence="1" id="KW-0067">ATP-binding</keyword>
<dbReference type="Gene3D" id="3.40.50.300">
    <property type="entry name" value="P-loop containing nucleotide triphosphate hydrolases"/>
    <property type="match status" value="1"/>
</dbReference>
<reference evidence="1 2" key="1">
    <citation type="submission" date="2016-12" db="EMBL/GenBank/DDBJ databases">
        <title>Isolation, Whole Genome Sequencing Analysis of a Novel Lytic Bacteriophage RS-PII-1 infecting Ralstonia solanacearum.</title>
        <authorList>
            <person name="Su J."/>
            <person name="Liu J."/>
            <person name="Yu H."/>
            <person name="Guo Z."/>
            <person name="Sun H."/>
            <person name="Fan G."/>
            <person name="Gu G."/>
            <person name="Wang G."/>
        </authorList>
    </citation>
    <scope>NUCLEOTIDE SEQUENCE [LARGE SCALE GENOMIC DNA]</scope>
</reference>
<proteinExistence type="predicted"/>